<feature type="non-terminal residue" evidence="2">
    <location>
        <position position="1"/>
    </location>
</feature>
<dbReference type="AlphaFoldDB" id="A0A392MK10"/>
<feature type="compositionally biased region" description="Basic residues" evidence="1">
    <location>
        <begin position="1"/>
        <end position="11"/>
    </location>
</feature>
<accession>A0A392MK10</accession>
<proteinExistence type="predicted"/>
<sequence length="163" mass="18496">VLFSAKKRSKRGNLPGDGRQKDERQTLRKRRAGGLLRHSIHSLKKVARMPSKDRREVLKVLKKNVRRSRGASSVDRSCEVVHQASSEGAQSSASVNNDWKHWVVKQGNDRMTVDDVWGIGKAIGIKFKGDNSNMFNVLSRASKSKQVRVVRRRRGARSIVLQW</sequence>
<reference evidence="2 3" key="1">
    <citation type="journal article" date="2018" name="Front. Plant Sci.">
        <title>Red Clover (Trifolium pratense) and Zigzag Clover (T. medium) - A Picture of Genomic Similarities and Differences.</title>
        <authorList>
            <person name="Dluhosova J."/>
            <person name="Istvanek J."/>
            <person name="Nedelnik J."/>
            <person name="Repkova J."/>
        </authorList>
    </citation>
    <scope>NUCLEOTIDE SEQUENCE [LARGE SCALE GENOMIC DNA]</scope>
    <source>
        <strain evidence="3">cv. 10/8</strain>
        <tissue evidence="2">Leaf</tissue>
    </source>
</reference>
<gene>
    <name evidence="2" type="ORF">A2U01_0007442</name>
</gene>
<keyword evidence="3" id="KW-1185">Reference proteome</keyword>
<evidence type="ECO:0000313" key="3">
    <source>
        <dbReference type="Proteomes" id="UP000265520"/>
    </source>
</evidence>
<dbReference type="EMBL" id="LXQA010010570">
    <property type="protein sequence ID" value="MCH86584.1"/>
    <property type="molecule type" value="Genomic_DNA"/>
</dbReference>
<comment type="caution">
    <text evidence="2">The sequence shown here is derived from an EMBL/GenBank/DDBJ whole genome shotgun (WGS) entry which is preliminary data.</text>
</comment>
<dbReference type="Proteomes" id="UP000265520">
    <property type="component" value="Unassembled WGS sequence"/>
</dbReference>
<evidence type="ECO:0008006" key="4">
    <source>
        <dbReference type="Google" id="ProtNLM"/>
    </source>
</evidence>
<evidence type="ECO:0000313" key="2">
    <source>
        <dbReference type="EMBL" id="MCH86584.1"/>
    </source>
</evidence>
<evidence type="ECO:0000256" key="1">
    <source>
        <dbReference type="SAM" id="MobiDB-lite"/>
    </source>
</evidence>
<name>A0A392MK10_9FABA</name>
<protein>
    <recommendedName>
        <fullName evidence="4">Sulfate transporter</fullName>
    </recommendedName>
</protein>
<organism evidence="2 3">
    <name type="scientific">Trifolium medium</name>
    <dbReference type="NCBI Taxonomy" id="97028"/>
    <lineage>
        <taxon>Eukaryota</taxon>
        <taxon>Viridiplantae</taxon>
        <taxon>Streptophyta</taxon>
        <taxon>Embryophyta</taxon>
        <taxon>Tracheophyta</taxon>
        <taxon>Spermatophyta</taxon>
        <taxon>Magnoliopsida</taxon>
        <taxon>eudicotyledons</taxon>
        <taxon>Gunneridae</taxon>
        <taxon>Pentapetalae</taxon>
        <taxon>rosids</taxon>
        <taxon>fabids</taxon>
        <taxon>Fabales</taxon>
        <taxon>Fabaceae</taxon>
        <taxon>Papilionoideae</taxon>
        <taxon>50 kb inversion clade</taxon>
        <taxon>NPAAA clade</taxon>
        <taxon>Hologalegina</taxon>
        <taxon>IRL clade</taxon>
        <taxon>Trifolieae</taxon>
        <taxon>Trifolium</taxon>
    </lineage>
</organism>
<feature type="region of interest" description="Disordered" evidence="1">
    <location>
        <begin position="1"/>
        <end position="26"/>
    </location>
</feature>